<keyword evidence="1" id="KW-0285">Flavoprotein</keyword>
<dbReference type="CDD" id="cd00130">
    <property type="entry name" value="PAS"/>
    <property type="match status" value="1"/>
</dbReference>
<feature type="domain" description="PAS" evidence="4">
    <location>
        <begin position="12"/>
        <end position="85"/>
    </location>
</feature>
<dbReference type="Proteomes" id="UP000183898">
    <property type="component" value="Unassembled WGS sequence"/>
</dbReference>
<dbReference type="PROSITE" id="PS50113">
    <property type="entry name" value="PAC"/>
    <property type="match status" value="1"/>
</dbReference>
<keyword evidence="3" id="KW-0157">Chromophore</keyword>
<dbReference type="InterPro" id="IPR000700">
    <property type="entry name" value="PAS-assoc_C"/>
</dbReference>
<dbReference type="RefSeq" id="WP_074748817.1">
    <property type="nucleotide sequence ID" value="NZ_FOCT01000016.1"/>
</dbReference>
<evidence type="ECO:0000256" key="3">
    <source>
        <dbReference type="ARBA" id="ARBA00022991"/>
    </source>
</evidence>
<dbReference type="NCBIfam" id="TIGR00229">
    <property type="entry name" value="sensory_box"/>
    <property type="match status" value="1"/>
</dbReference>
<evidence type="ECO:0000256" key="2">
    <source>
        <dbReference type="ARBA" id="ARBA00022643"/>
    </source>
</evidence>
<evidence type="ECO:0000259" key="4">
    <source>
        <dbReference type="PROSITE" id="PS50112"/>
    </source>
</evidence>
<dbReference type="InterPro" id="IPR000014">
    <property type="entry name" value="PAS"/>
</dbReference>
<evidence type="ECO:0000313" key="6">
    <source>
        <dbReference type="EMBL" id="SEO27913.1"/>
    </source>
</evidence>
<evidence type="ECO:0000256" key="1">
    <source>
        <dbReference type="ARBA" id="ARBA00022630"/>
    </source>
</evidence>
<dbReference type="Gene3D" id="3.30.450.20">
    <property type="entry name" value="PAS domain"/>
    <property type="match status" value="1"/>
</dbReference>
<dbReference type="Pfam" id="PF13426">
    <property type="entry name" value="PAS_9"/>
    <property type="match status" value="1"/>
</dbReference>
<accession>A0A1H8NER3</accession>
<dbReference type="PANTHER" id="PTHR47429:SF2">
    <property type="entry name" value="PROTEIN TWIN LOV 1"/>
    <property type="match status" value="1"/>
</dbReference>
<sequence length="150" mass="17108">MFFMDDKDPGLIPRTLCAILDSCVNGVTLADPDLEDLPLVYANNAFAVMTGYRQEETIGKNCRFLQGTDQKQEEKGLIRNAIKNAQPIEVTLRNYRKTGELFYNRLAITPLFDSEGRVLYYLGVQYDVTKQVLAEKEIERLKAHIESLTK</sequence>
<gene>
    <name evidence="6" type="ORF">SAMN05216404_11614</name>
</gene>
<evidence type="ECO:0000259" key="5">
    <source>
        <dbReference type="PROSITE" id="PS50113"/>
    </source>
</evidence>
<dbReference type="PROSITE" id="PS50112">
    <property type="entry name" value="PAS"/>
    <property type="match status" value="1"/>
</dbReference>
<feature type="domain" description="PAC" evidence="5">
    <location>
        <begin position="86"/>
        <end position="140"/>
    </location>
</feature>
<name>A0A1H8NER3_9PROT</name>
<organism evidence="6 7">
    <name type="scientific">Nitrosospira multiformis</name>
    <dbReference type="NCBI Taxonomy" id="1231"/>
    <lineage>
        <taxon>Bacteria</taxon>
        <taxon>Pseudomonadati</taxon>
        <taxon>Pseudomonadota</taxon>
        <taxon>Betaproteobacteria</taxon>
        <taxon>Nitrosomonadales</taxon>
        <taxon>Nitrosomonadaceae</taxon>
        <taxon>Nitrosospira</taxon>
    </lineage>
</organism>
<proteinExistence type="predicted"/>
<dbReference type="InterPro" id="IPR001610">
    <property type="entry name" value="PAC"/>
</dbReference>
<reference evidence="6 7" key="1">
    <citation type="submission" date="2016-10" db="EMBL/GenBank/DDBJ databases">
        <authorList>
            <person name="de Groot N.N."/>
        </authorList>
    </citation>
    <scope>NUCLEOTIDE SEQUENCE [LARGE SCALE GENOMIC DNA]</scope>
    <source>
        <strain evidence="6 7">Nl18</strain>
    </source>
</reference>
<dbReference type="SMART" id="SM00086">
    <property type="entry name" value="PAC"/>
    <property type="match status" value="1"/>
</dbReference>
<dbReference type="InterPro" id="IPR035965">
    <property type="entry name" value="PAS-like_dom_sf"/>
</dbReference>
<dbReference type="EMBL" id="FOCT01000016">
    <property type="protein sequence ID" value="SEO27913.1"/>
    <property type="molecule type" value="Genomic_DNA"/>
</dbReference>
<dbReference type="SMART" id="SM00091">
    <property type="entry name" value="PAS"/>
    <property type="match status" value="1"/>
</dbReference>
<protein>
    <submittedName>
        <fullName evidence="6">PAS domain S-box-containing protein</fullName>
    </submittedName>
</protein>
<dbReference type="AlphaFoldDB" id="A0A1H8NER3"/>
<keyword evidence="2" id="KW-0288">FMN</keyword>
<dbReference type="SUPFAM" id="SSF55785">
    <property type="entry name" value="PYP-like sensor domain (PAS domain)"/>
    <property type="match status" value="1"/>
</dbReference>
<dbReference type="PANTHER" id="PTHR47429">
    <property type="entry name" value="PROTEIN TWIN LOV 1"/>
    <property type="match status" value="1"/>
</dbReference>
<evidence type="ECO:0000313" key="7">
    <source>
        <dbReference type="Proteomes" id="UP000183898"/>
    </source>
</evidence>